<dbReference type="RefSeq" id="WP_005378286.1">
    <property type="nucleotide sequence ID" value="NZ_CACRUN010000012.1"/>
</dbReference>
<organism evidence="1">
    <name type="scientific">Veillonella atypica</name>
    <dbReference type="NCBI Taxonomy" id="39777"/>
    <lineage>
        <taxon>Bacteria</taxon>
        <taxon>Bacillati</taxon>
        <taxon>Bacillota</taxon>
        <taxon>Negativicutes</taxon>
        <taxon>Veillonellales</taxon>
        <taxon>Veillonellaceae</taxon>
        <taxon>Veillonella</taxon>
    </lineage>
</organism>
<reference evidence="1" key="1">
    <citation type="submission" date="2019-11" db="EMBL/GenBank/DDBJ databases">
        <authorList>
            <person name="Feng L."/>
        </authorList>
    </citation>
    <scope>NUCLEOTIDE SEQUENCE</scope>
    <source>
        <strain evidence="1">VatypicaLFYP47</strain>
    </source>
</reference>
<protein>
    <submittedName>
        <fullName evidence="1">Uncharacterized protein</fullName>
    </submittedName>
</protein>
<dbReference type="EMBL" id="CACRUN010000012">
    <property type="protein sequence ID" value="VYT91456.1"/>
    <property type="molecule type" value="Genomic_DNA"/>
</dbReference>
<name>A0A6N3APC2_9FIRM</name>
<dbReference type="AlphaFoldDB" id="A0A6N3APC2"/>
<evidence type="ECO:0000313" key="1">
    <source>
        <dbReference type="EMBL" id="VYT91456.1"/>
    </source>
</evidence>
<sequence length="41" mass="4940">MDKFWEDILLGIENTTEAEWDKLFSDFEKDGYINEVLKQND</sequence>
<gene>
    <name evidence="1" type="ORF">VALFYP47_00006</name>
</gene>
<accession>A0A6N3APC2</accession>
<proteinExistence type="predicted"/>